<dbReference type="Proteomes" id="UP000095287">
    <property type="component" value="Unplaced"/>
</dbReference>
<evidence type="ECO:0000313" key="1">
    <source>
        <dbReference type="Proteomes" id="UP000095287"/>
    </source>
</evidence>
<keyword evidence="1" id="KW-1185">Reference proteome</keyword>
<dbReference type="AlphaFoldDB" id="A0A1I7ZHR2"/>
<sequence>MEVLWRRGPRVTGTTLGKGSGQEGLCGGVKRRQSEEICRQWESTVDEDRRRSEWRPPASPRLVETVDSRLELRVYFESRSFAQTVQV</sequence>
<accession>A0A1I7ZHR2</accession>
<organism evidence="1 2">
    <name type="scientific">Steinernema glaseri</name>
    <dbReference type="NCBI Taxonomy" id="37863"/>
    <lineage>
        <taxon>Eukaryota</taxon>
        <taxon>Metazoa</taxon>
        <taxon>Ecdysozoa</taxon>
        <taxon>Nematoda</taxon>
        <taxon>Chromadorea</taxon>
        <taxon>Rhabditida</taxon>
        <taxon>Tylenchina</taxon>
        <taxon>Panagrolaimomorpha</taxon>
        <taxon>Strongyloidoidea</taxon>
        <taxon>Steinernematidae</taxon>
        <taxon>Steinernema</taxon>
    </lineage>
</organism>
<evidence type="ECO:0000313" key="2">
    <source>
        <dbReference type="WBParaSite" id="L893_g26506.t1"/>
    </source>
</evidence>
<proteinExistence type="predicted"/>
<reference evidence="2" key="1">
    <citation type="submission" date="2016-11" db="UniProtKB">
        <authorList>
            <consortium name="WormBaseParasite"/>
        </authorList>
    </citation>
    <scope>IDENTIFICATION</scope>
</reference>
<protein>
    <submittedName>
        <fullName evidence="2">Uncharacterized protein</fullName>
    </submittedName>
</protein>
<dbReference type="WBParaSite" id="L893_g26506.t1">
    <property type="protein sequence ID" value="L893_g26506.t1"/>
    <property type="gene ID" value="L893_g26506"/>
</dbReference>
<name>A0A1I7ZHR2_9BILA</name>